<reference evidence="1 2" key="1">
    <citation type="submission" date="2019-01" db="EMBL/GenBank/DDBJ databases">
        <title>Sinorhodobacter populi sp. nov. isolated from the symptomatic bark tissue of Populus euramericana canker.</title>
        <authorList>
            <person name="Xu G."/>
        </authorList>
    </citation>
    <scope>NUCLEOTIDE SEQUENCE [LARGE SCALE GENOMIC DNA]</scope>
    <source>
        <strain evidence="1 2">07D10-4-3</strain>
    </source>
</reference>
<comment type="caution">
    <text evidence="1">The sequence shown here is derived from an EMBL/GenBank/DDBJ whole genome shotgun (WGS) entry which is preliminary data.</text>
</comment>
<protein>
    <submittedName>
        <fullName evidence="1">Uncharacterized protein</fullName>
    </submittedName>
</protein>
<dbReference type="EMBL" id="SAUY01000091">
    <property type="protein sequence ID" value="RWR24938.1"/>
    <property type="molecule type" value="Genomic_DNA"/>
</dbReference>
<dbReference type="Proteomes" id="UP000284451">
    <property type="component" value="Unassembled WGS sequence"/>
</dbReference>
<organism evidence="1 2">
    <name type="scientific">Paenirhodobacter populi</name>
    <dbReference type="NCBI Taxonomy" id="2306993"/>
    <lineage>
        <taxon>Bacteria</taxon>
        <taxon>Pseudomonadati</taxon>
        <taxon>Pseudomonadota</taxon>
        <taxon>Alphaproteobacteria</taxon>
        <taxon>Rhodobacterales</taxon>
        <taxon>Rhodobacter group</taxon>
        <taxon>Paenirhodobacter</taxon>
    </lineage>
</organism>
<name>A0A443JWQ8_9RHOB</name>
<reference evidence="1 2" key="2">
    <citation type="submission" date="2019-01" db="EMBL/GenBank/DDBJ databases">
        <authorList>
            <person name="Li Y."/>
        </authorList>
    </citation>
    <scope>NUCLEOTIDE SEQUENCE [LARGE SCALE GENOMIC DNA]</scope>
    <source>
        <strain evidence="1 2">07D10-4-3</strain>
    </source>
</reference>
<evidence type="ECO:0000313" key="2">
    <source>
        <dbReference type="Proteomes" id="UP000284451"/>
    </source>
</evidence>
<dbReference type="AlphaFoldDB" id="A0A443JWQ8"/>
<accession>A0A443JWQ8</accession>
<evidence type="ECO:0000313" key="1">
    <source>
        <dbReference type="EMBL" id="RWR24938.1"/>
    </source>
</evidence>
<sequence length="221" mass="23901">MGLLTFPLSVDDFMRRLPVAKITFDLPESVEVSETDGGDLLSADIGTRLWQGDITLGKITRDEDADALTLIDVLRQGGRPFFSFDLRRPGPRADLTGSMLGSAAVQIQALLSNNRQMSLSGLPVGYVLQRGDYLGWDYGTNPIRRALHKVVDVSVTANAQGQTDAFEVTPNIREGATVGASVRLIRPFCTAIIVPGSVTTGTAAATLTEGASFKWRQTLRY</sequence>
<gene>
    <name evidence="1" type="ORF">D2T29_22495</name>
</gene>
<proteinExistence type="predicted"/>
<dbReference type="RefSeq" id="WP_128234237.1">
    <property type="nucleotide sequence ID" value="NZ_SAUY01000091.1"/>
</dbReference>